<dbReference type="RefSeq" id="WP_301414373.1">
    <property type="nucleotide sequence ID" value="NZ_CP098023.1"/>
</dbReference>
<evidence type="ECO:0000313" key="2">
    <source>
        <dbReference type="EMBL" id="WKD48606.1"/>
    </source>
</evidence>
<feature type="transmembrane region" description="Helical" evidence="1">
    <location>
        <begin position="12"/>
        <end position="34"/>
    </location>
</feature>
<dbReference type="InterPro" id="IPR018676">
    <property type="entry name" value="DUF2149"/>
</dbReference>
<keyword evidence="1" id="KW-0812">Transmembrane</keyword>
<keyword evidence="1" id="KW-1133">Transmembrane helix</keyword>
<proteinExistence type="predicted"/>
<dbReference type="EMBL" id="CP098023">
    <property type="protein sequence ID" value="WKD48606.1"/>
    <property type="molecule type" value="Genomic_DNA"/>
</dbReference>
<evidence type="ECO:0000256" key="1">
    <source>
        <dbReference type="SAM" id="Phobius"/>
    </source>
</evidence>
<organism evidence="2 3">
    <name type="scientific">Microbulbifer spongiae</name>
    <dbReference type="NCBI Taxonomy" id="2944933"/>
    <lineage>
        <taxon>Bacteria</taxon>
        <taxon>Pseudomonadati</taxon>
        <taxon>Pseudomonadota</taxon>
        <taxon>Gammaproteobacteria</taxon>
        <taxon>Cellvibrionales</taxon>
        <taxon>Microbulbiferaceae</taxon>
        <taxon>Microbulbifer</taxon>
    </lineage>
</organism>
<dbReference type="Proteomes" id="UP001321520">
    <property type="component" value="Chromosome"/>
</dbReference>
<name>A0ABY9ECW1_9GAMM</name>
<protein>
    <submittedName>
        <fullName evidence="2">DUF2149 domain-containing protein</fullName>
    </submittedName>
</protein>
<reference evidence="2 3" key="1">
    <citation type="submission" date="2022-05" db="EMBL/GenBank/DDBJ databases">
        <title>Microbulbifer sp. nov., isolated from sponge.</title>
        <authorList>
            <person name="Gao L."/>
        </authorList>
    </citation>
    <scope>NUCLEOTIDE SEQUENCE [LARGE SCALE GENOMIC DNA]</scope>
    <source>
        <strain evidence="2 3">MI-G</strain>
    </source>
</reference>
<evidence type="ECO:0000313" key="3">
    <source>
        <dbReference type="Proteomes" id="UP001321520"/>
    </source>
</evidence>
<accession>A0ABY9ECW1</accession>
<gene>
    <name evidence="2" type="ORF">M8T91_11820</name>
</gene>
<keyword evidence="1" id="KW-0472">Membrane</keyword>
<dbReference type="Pfam" id="PF09919">
    <property type="entry name" value="DUF2149"/>
    <property type="match status" value="1"/>
</dbReference>
<sequence>MRFLDEDEELNPILSAVNLIDVFLVIIAALLIAIAQNPLNVFSSEKVTVIKNAGEPNMEVIVKDGREIRQYKSSGEIGSGEGTRAGVAYQMADGSLVYVPEEKEAPSLNKAAGGK</sequence>
<keyword evidence="3" id="KW-1185">Reference proteome</keyword>